<dbReference type="AlphaFoldDB" id="A0AAI9WXT2"/>
<dbReference type="Gene3D" id="3.10.450.50">
    <property type="match status" value="1"/>
</dbReference>
<dbReference type="InterPro" id="IPR032710">
    <property type="entry name" value="NTF2-like_dom_sf"/>
</dbReference>
<proteinExistence type="predicted"/>
<dbReference type="EMBL" id="JAHUZD010000104">
    <property type="protein sequence ID" value="KAI3404319.2"/>
    <property type="molecule type" value="Genomic_DNA"/>
</dbReference>
<reference evidence="1" key="1">
    <citation type="journal article" date="2022" name="DNA Res.">
        <title>Genome analysis of five recently described species of the CUG-Ser clade uncovers Candida theae as a new hybrid lineage with pathogenic potential in the Candida parapsilosis species complex.</title>
        <authorList>
            <person name="Mixao V."/>
            <person name="Del Olmo V."/>
            <person name="Hegedusova E."/>
            <person name="Saus E."/>
            <person name="Pryszcz L."/>
            <person name="Cillingova A."/>
            <person name="Nosek J."/>
            <person name="Gabaldon T."/>
        </authorList>
    </citation>
    <scope>NUCLEOTIDE SEQUENCE</scope>
    <source>
        <strain evidence="1">CBS 10844</strain>
    </source>
</reference>
<accession>A0AAI9WXT2</accession>
<dbReference type="GeneID" id="73380456"/>
<dbReference type="InterPro" id="IPR019488">
    <property type="entry name" value="Nucl_pore_RNA_shuttling_Mtr2"/>
</dbReference>
<name>A0AAI9WXT2_9ASCO</name>
<dbReference type="Pfam" id="PF10429">
    <property type="entry name" value="Mtr2"/>
    <property type="match status" value="1"/>
</dbReference>
<comment type="caution">
    <text evidence="1">The sequence shown here is derived from an EMBL/GenBank/DDBJ whole genome shotgun (WGS) entry which is preliminary data.</text>
</comment>
<dbReference type="SUPFAM" id="SSF54427">
    <property type="entry name" value="NTF2-like"/>
    <property type="match status" value="1"/>
</dbReference>
<organism evidence="1 2">
    <name type="scientific">Candida oxycetoniae</name>
    <dbReference type="NCBI Taxonomy" id="497107"/>
    <lineage>
        <taxon>Eukaryota</taxon>
        <taxon>Fungi</taxon>
        <taxon>Dikarya</taxon>
        <taxon>Ascomycota</taxon>
        <taxon>Saccharomycotina</taxon>
        <taxon>Pichiomycetes</taxon>
        <taxon>Debaryomycetaceae</taxon>
        <taxon>Candida/Lodderomyces clade</taxon>
        <taxon>Candida</taxon>
    </lineage>
</organism>
<dbReference type="RefSeq" id="XP_049180064.1">
    <property type="nucleotide sequence ID" value="XM_049324110.1"/>
</dbReference>
<gene>
    <name evidence="1" type="ORF">KGF56_002839</name>
</gene>
<protein>
    <submittedName>
        <fullName evidence="1">MTR2</fullName>
    </submittedName>
</protein>
<evidence type="ECO:0000313" key="1">
    <source>
        <dbReference type="EMBL" id="KAI3404319.2"/>
    </source>
</evidence>
<dbReference type="Proteomes" id="UP001202479">
    <property type="component" value="Unassembled WGS sequence"/>
</dbReference>
<evidence type="ECO:0000313" key="2">
    <source>
        <dbReference type="Proteomes" id="UP001202479"/>
    </source>
</evidence>
<keyword evidence="2" id="KW-1185">Reference proteome</keyword>
<sequence length="173" mass="19245">MNQDPKPFLKNLLSSLDASYHAPTQSFTNVEAYATQFGSGLKRSCAIIINGQPIIPSPTEDSKLQFQKKWLATPISSHQLTSYDGHLIPSTNMFIINFSAKVKFDQSGKNRLGESADLVQENTLVKNARPLWGSWFGVNVNLVVDNNFTAGGEIINSMDYRFTYVPKDTVLKV</sequence>